<dbReference type="Proteomes" id="UP000178323">
    <property type="component" value="Unassembled WGS sequence"/>
</dbReference>
<proteinExistence type="predicted"/>
<dbReference type="InterPro" id="IPR036388">
    <property type="entry name" value="WH-like_DNA-bd_sf"/>
</dbReference>
<reference evidence="2 3" key="1">
    <citation type="journal article" date="2016" name="Nat. Commun.">
        <title>Thousands of microbial genomes shed light on interconnected biogeochemical processes in an aquifer system.</title>
        <authorList>
            <person name="Anantharaman K."/>
            <person name="Brown C.T."/>
            <person name="Hug L.A."/>
            <person name="Sharon I."/>
            <person name="Castelle C.J."/>
            <person name="Probst A.J."/>
            <person name="Thomas B.C."/>
            <person name="Singh A."/>
            <person name="Wilkins M.J."/>
            <person name="Karaoz U."/>
            <person name="Brodie E.L."/>
            <person name="Williams K.H."/>
            <person name="Hubbard S.S."/>
            <person name="Banfield J.F."/>
        </authorList>
    </citation>
    <scope>NUCLEOTIDE SEQUENCE [LARGE SCALE GENOMIC DNA]</scope>
</reference>
<dbReference type="PANTHER" id="PTHR34293">
    <property type="entry name" value="HTH-TYPE TRANSCRIPTIONAL REGULATOR TRMBL2"/>
    <property type="match status" value="1"/>
</dbReference>
<protein>
    <recommendedName>
        <fullName evidence="1">Transcription regulator TrmB N-terminal domain-containing protein</fullName>
    </recommendedName>
</protein>
<feature type="domain" description="Transcription regulator TrmB N-terminal" evidence="1">
    <location>
        <begin position="6"/>
        <end position="74"/>
    </location>
</feature>
<evidence type="ECO:0000313" key="3">
    <source>
        <dbReference type="Proteomes" id="UP000178323"/>
    </source>
</evidence>
<comment type="caution">
    <text evidence="2">The sequence shown here is derived from an EMBL/GenBank/DDBJ whole genome shotgun (WGS) entry which is preliminary data.</text>
</comment>
<organism evidence="2 3">
    <name type="scientific">Candidatus Falkowbacteria bacterium RBG_13_39_14</name>
    <dbReference type="NCBI Taxonomy" id="1797985"/>
    <lineage>
        <taxon>Bacteria</taxon>
        <taxon>Candidatus Falkowiibacteriota</taxon>
    </lineage>
</organism>
<name>A0A1F5S1P1_9BACT</name>
<gene>
    <name evidence="2" type="ORF">A2Y83_03620</name>
</gene>
<dbReference type="InterPro" id="IPR051797">
    <property type="entry name" value="TrmB-like"/>
</dbReference>
<dbReference type="PANTHER" id="PTHR34293:SF1">
    <property type="entry name" value="HTH-TYPE TRANSCRIPTIONAL REGULATOR TRMBL2"/>
    <property type="match status" value="1"/>
</dbReference>
<dbReference type="EMBL" id="MFFS01000082">
    <property type="protein sequence ID" value="OGF20617.1"/>
    <property type="molecule type" value="Genomic_DNA"/>
</dbReference>
<evidence type="ECO:0000259" key="1">
    <source>
        <dbReference type="Pfam" id="PF01978"/>
    </source>
</evidence>
<dbReference type="AlphaFoldDB" id="A0A1F5S1P1"/>
<dbReference type="SUPFAM" id="SSF46785">
    <property type="entry name" value="Winged helix' DNA-binding domain"/>
    <property type="match status" value="1"/>
</dbReference>
<dbReference type="Pfam" id="PF01978">
    <property type="entry name" value="TrmB"/>
    <property type="match status" value="1"/>
</dbReference>
<dbReference type="Gene3D" id="1.10.10.10">
    <property type="entry name" value="Winged helix-like DNA-binding domain superfamily/Winged helix DNA-binding domain"/>
    <property type="match status" value="1"/>
</dbReference>
<dbReference type="InterPro" id="IPR002831">
    <property type="entry name" value="Tscrpt_reg_TrmB_N"/>
</dbReference>
<evidence type="ECO:0000313" key="2">
    <source>
        <dbReference type="EMBL" id="OGF20617.1"/>
    </source>
</evidence>
<sequence length="253" mass="29619">MLNSLLQSLNFSEKETAVYLALLELGSAKAIEISKKTDLNRTTVYDLMESLMQKGLISKYKKGSSTFFNALEPERLLTYLDREKEEKEKIIERQKKKVKELLPQFISLENIASTKPLVQFFEGEKGMREAYEDTLTSREIILAFANLETMYEGLPNFFPEYFKRRAGKKIFIRAIVPRNKLSINQSKLNQEEMRDTRFLQEDKMTFSPEVNIYNNKMLIASWKEKMAIIIESKELADLQKLTFNLLWETLPRS</sequence>
<dbReference type="InterPro" id="IPR036390">
    <property type="entry name" value="WH_DNA-bd_sf"/>
</dbReference>
<accession>A0A1F5S1P1</accession>